<organism evidence="5 6">
    <name type="scientific">Streptomyces flavotricini</name>
    <dbReference type="NCBI Taxonomy" id="66888"/>
    <lineage>
        <taxon>Bacteria</taxon>
        <taxon>Bacillati</taxon>
        <taxon>Actinomycetota</taxon>
        <taxon>Actinomycetes</taxon>
        <taxon>Kitasatosporales</taxon>
        <taxon>Streptomycetaceae</taxon>
        <taxon>Streptomyces</taxon>
    </lineage>
</organism>
<evidence type="ECO:0000259" key="4">
    <source>
        <dbReference type="PROSITE" id="PS50043"/>
    </source>
</evidence>
<keyword evidence="2" id="KW-0238">DNA-binding</keyword>
<name>A0ABS8EHK1_9ACTN</name>
<dbReference type="CDD" id="cd06170">
    <property type="entry name" value="LuxR_C_like"/>
    <property type="match status" value="1"/>
</dbReference>
<accession>A0ABS8EHK1</accession>
<dbReference type="EMBL" id="JAINUL010000001">
    <property type="protein sequence ID" value="MCC0100179.1"/>
    <property type="molecule type" value="Genomic_DNA"/>
</dbReference>
<evidence type="ECO:0000256" key="2">
    <source>
        <dbReference type="ARBA" id="ARBA00023125"/>
    </source>
</evidence>
<dbReference type="PRINTS" id="PR00038">
    <property type="entry name" value="HTHLUXR"/>
</dbReference>
<gene>
    <name evidence="5" type="ORF">K7B10_36440</name>
</gene>
<comment type="caution">
    <text evidence="5">The sequence shown here is derived from an EMBL/GenBank/DDBJ whole genome shotgun (WGS) entry which is preliminary data.</text>
</comment>
<proteinExistence type="predicted"/>
<dbReference type="Pfam" id="PF00196">
    <property type="entry name" value="GerE"/>
    <property type="match status" value="1"/>
</dbReference>
<evidence type="ECO:0000313" key="6">
    <source>
        <dbReference type="Proteomes" id="UP001520654"/>
    </source>
</evidence>
<dbReference type="InterPro" id="IPR016032">
    <property type="entry name" value="Sig_transdc_resp-reg_C-effctor"/>
</dbReference>
<evidence type="ECO:0000256" key="3">
    <source>
        <dbReference type="ARBA" id="ARBA00023163"/>
    </source>
</evidence>
<sequence>MSHDTVLQQSFTPREREILAHLPDGATYQAIARRLGLSPHTVDTYIRRLRGKTGTTNRTQLAVLATRLGLSPYGTHHAPAAAPVRGTGL</sequence>
<dbReference type="Gene3D" id="1.10.10.10">
    <property type="entry name" value="Winged helix-like DNA-binding domain superfamily/Winged helix DNA-binding domain"/>
    <property type="match status" value="1"/>
</dbReference>
<dbReference type="InterPro" id="IPR000792">
    <property type="entry name" value="Tscrpt_reg_LuxR_C"/>
</dbReference>
<dbReference type="InterPro" id="IPR036388">
    <property type="entry name" value="WH-like_DNA-bd_sf"/>
</dbReference>
<evidence type="ECO:0000256" key="1">
    <source>
        <dbReference type="ARBA" id="ARBA00023015"/>
    </source>
</evidence>
<dbReference type="SMART" id="SM00421">
    <property type="entry name" value="HTH_LUXR"/>
    <property type="match status" value="1"/>
</dbReference>
<protein>
    <submittedName>
        <fullName evidence="5">Helix-turn-helix transcriptional regulator</fullName>
    </submittedName>
</protein>
<dbReference type="PANTHER" id="PTHR44688:SF16">
    <property type="entry name" value="DNA-BINDING TRANSCRIPTIONAL ACTIVATOR DEVR_DOSR"/>
    <property type="match status" value="1"/>
</dbReference>
<dbReference type="Proteomes" id="UP001520654">
    <property type="component" value="Unassembled WGS sequence"/>
</dbReference>
<keyword evidence="3" id="KW-0804">Transcription</keyword>
<feature type="domain" description="HTH luxR-type" evidence="4">
    <location>
        <begin position="4"/>
        <end position="69"/>
    </location>
</feature>
<dbReference type="SUPFAM" id="SSF46894">
    <property type="entry name" value="C-terminal effector domain of the bipartite response regulators"/>
    <property type="match status" value="1"/>
</dbReference>
<dbReference type="PANTHER" id="PTHR44688">
    <property type="entry name" value="DNA-BINDING TRANSCRIPTIONAL ACTIVATOR DEVR_DOSR"/>
    <property type="match status" value="1"/>
</dbReference>
<dbReference type="PROSITE" id="PS50043">
    <property type="entry name" value="HTH_LUXR_2"/>
    <property type="match status" value="1"/>
</dbReference>
<dbReference type="PROSITE" id="PS00622">
    <property type="entry name" value="HTH_LUXR_1"/>
    <property type="match status" value="1"/>
</dbReference>
<evidence type="ECO:0000313" key="5">
    <source>
        <dbReference type="EMBL" id="MCC0100179.1"/>
    </source>
</evidence>
<reference evidence="5 6" key="1">
    <citation type="submission" date="2021-08" db="EMBL/GenBank/DDBJ databases">
        <title>Genomic Architecture of Streptomyces flavotricini NGL1 and Streptomyces erythrochromogenes HMS4 With Differential Plant Beneficial attributes and laccase production capabilities.</title>
        <authorList>
            <person name="Salwan R."/>
            <person name="Kaur R."/>
            <person name="Sharma V."/>
        </authorList>
    </citation>
    <scope>NUCLEOTIDE SEQUENCE [LARGE SCALE GENOMIC DNA]</scope>
    <source>
        <strain evidence="5 6">NGL1</strain>
    </source>
</reference>
<keyword evidence="6" id="KW-1185">Reference proteome</keyword>
<keyword evidence="1" id="KW-0805">Transcription regulation</keyword>
<dbReference type="RefSeq" id="WP_229343486.1">
    <property type="nucleotide sequence ID" value="NZ_JAINUL010000001.1"/>
</dbReference>